<protein>
    <recommendedName>
        <fullName evidence="11">Cytochrome P450</fullName>
    </recommendedName>
</protein>
<dbReference type="GO" id="GO:0005789">
    <property type="term" value="C:endoplasmic reticulum membrane"/>
    <property type="evidence" value="ECO:0007669"/>
    <property type="project" value="UniProtKB-SubCell"/>
</dbReference>
<proteinExistence type="inferred from homology"/>
<keyword evidence="3 8" id="KW-0349">Heme</keyword>
<dbReference type="InterPro" id="IPR002401">
    <property type="entry name" value="Cyt_P450_E_grp-I"/>
</dbReference>
<dbReference type="PRINTS" id="PR00385">
    <property type="entry name" value="P450"/>
</dbReference>
<accession>A0A7R9PI67</accession>
<evidence type="ECO:0000256" key="2">
    <source>
        <dbReference type="ARBA" id="ARBA00010617"/>
    </source>
</evidence>
<dbReference type="AlphaFoldDB" id="A0A7R9PI67"/>
<dbReference type="GO" id="GO:0020037">
    <property type="term" value="F:heme binding"/>
    <property type="evidence" value="ECO:0007669"/>
    <property type="project" value="InterPro"/>
</dbReference>
<keyword evidence="4 8" id="KW-0479">Metal-binding</keyword>
<keyword evidence="7 9" id="KW-0503">Monooxygenase</keyword>
<keyword evidence="6 8" id="KW-0408">Iron</keyword>
<evidence type="ECO:0000256" key="3">
    <source>
        <dbReference type="ARBA" id="ARBA00022617"/>
    </source>
</evidence>
<evidence type="ECO:0000256" key="9">
    <source>
        <dbReference type="RuleBase" id="RU000461"/>
    </source>
</evidence>
<dbReference type="PROSITE" id="PS00086">
    <property type="entry name" value="CYTOCHROME_P450"/>
    <property type="match status" value="1"/>
</dbReference>
<gene>
    <name evidence="10" type="ORF">TGEB3V08_LOCUS2198</name>
</gene>
<dbReference type="PRINTS" id="PR00463">
    <property type="entry name" value="EP450I"/>
</dbReference>
<dbReference type="InterPro" id="IPR050196">
    <property type="entry name" value="Cytochrome_P450_Monoox"/>
</dbReference>
<organism evidence="10">
    <name type="scientific">Timema genevievae</name>
    <name type="common">Walking stick</name>
    <dbReference type="NCBI Taxonomy" id="629358"/>
    <lineage>
        <taxon>Eukaryota</taxon>
        <taxon>Metazoa</taxon>
        <taxon>Ecdysozoa</taxon>
        <taxon>Arthropoda</taxon>
        <taxon>Hexapoda</taxon>
        <taxon>Insecta</taxon>
        <taxon>Pterygota</taxon>
        <taxon>Neoptera</taxon>
        <taxon>Polyneoptera</taxon>
        <taxon>Phasmatodea</taxon>
        <taxon>Timematodea</taxon>
        <taxon>Timematoidea</taxon>
        <taxon>Timematidae</taxon>
        <taxon>Timema</taxon>
    </lineage>
</organism>
<comment type="similarity">
    <text evidence="2 9">Belongs to the cytochrome P450 family.</text>
</comment>
<evidence type="ECO:0000313" key="10">
    <source>
        <dbReference type="EMBL" id="CAD7588084.1"/>
    </source>
</evidence>
<dbReference type="EMBL" id="OE839658">
    <property type="protein sequence ID" value="CAD7588084.1"/>
    <property type="molecule type" value="Genomic_DNA"/>
</dbReference>
<dbReference type="InterPro" id="IPR001128">
    <property type="entry name" value="Cyt_P450"/>
</dbReference>
<evidence type="ECO:0000256" key="5">
    <source>
        <dbReference type="ARBA" id="ARBA00023002"/>
    </source>
</evidence>
<dbReference type="Gene3D" id="1.10.630.10">
    <property type="entry name" value="Cytochrome P450"/>
    <property type="match status" value="2"/>
</dbReference>
<feature type="binding site" description="axial binding residue" evidence="8">
    <location>
        <position position="391"/>
    </location>
    <ligand>
        <name>heme</name>
        <dbReference type="ChEBI" id="CHEBI:30413"/>
    </ligand>
    <ligandPart>
        <name>Fe</name>
        <dbReference type="ChEBI" id="CHEBI:18248"/>
    </ligandPart>
</feature>
<evidence type="ECO:0000256" key="6">
    <source>
        <dbReference type="ARBA" id="ARBA00023004"/>
    </source>
</evidence>
<keyword evidence="5 9" id="KW-0560">Oxidoreductase</keyword>
<sequence>MEFMNLLLTLFLLLVPCVYLLKLGFRRARIVRLIDKLPGPPAYPLVGTILDVLVPRDKMMSVFNQRVEKYKPIFRTWLGPFPQVSITSPEYIEVILSTPKFLEKAYIYKFLHPWLGTGLLTSTETAMGTQINSQEDTESNYVSAVYGLGEELAYRMIRPWLHPDFIFLRTKRGKHFSQCLSVLHNFTDKIIQSRKVQLSNRTNMTQQDPHDESEILGQKRRQAFLDLLLQASINGQHLTDIELRNEVDTFMFEGHDTTTAAICWSLFLLGLNPHIQERVQTELNDLFQGSTRSVTMKDLQEMKYLEQVIKESLRLYPSVPFIARKIDQDVQLGEYTIPAGCTLYIPIYHVHRNPDYFPQPEEFNPDHFQTEKVQTRHPYAYIPFSAGPRNCIGQKFALLEEKTVLSSILRQFNVLSMQAKETVGMTLELVLRPIHGIDVQLRRRPNTSELSTK</sequence>
<evidence type="ECO:0000256" key="8">
    <source>
        <dbReference type="PIRSR" id="PIRSR602401-1"/>
    </source>
</evidence>
<reference evidence="10" key="1">
    <citation type="submission" date="2020-11" db="EMBL/GenBank/DDBJ databases">
        <authorList>
            <person name="Tran Van P."/>
        </authorList>
    </citation>
    <scope>NUCLEOTIDE SEQUENCE</scope>
</reference>
<dbReference type="GO" id="GO:0004497">
    <property type="term" value="F:monooxygenase activity"/>
    <property type="evidence" value="ECO:0007669"/>
    <property type="project" value="UniProtKB-KW"/>
</dbReference>
<dbReference type="GO" id="GO:0005506">
    <property type="term" value="F:iron ion binding"/>
    <property type="evidence" value="ECO:0007669"/>
    <property type="project" value="InterPro"/>
</dbReference>
<comment type="cofactor">
    <cofactor evidence="1 8">
        <name>heme</name>
        <dbReference type="ChEBI" id="CHEBI:30413"/>
    </cofactor>
</comment>
<dbReference type="InterPro" id="IPR036396">
    <property type="entry name" value="Cyt_P450_sf"/>
</dbReference>
<dbReference type="PANTHER" id="PTHR24291">
    <property type="entry name" value="CYTOCHROME P450 FAMILY 4"/>
    <property type="match status" value="1"/>
</dbReference>
<dbReference type="PANTHER" id="PTHR24291:SF209">
    <property type="entry name" value="CYTOCHROME P450-LIKE PROTEIN"/>
    <property type="match status" value="1"/>
</dbReference>
<dbReference type="SUPFAM" id="SSF48264">
    <property type="entry name" value="Cytochrome P450"/>
    <property type="match status" value="1"/>
</dbReference>
<evidence type="ECO:0000256" key="7">
    <source>
        <dbReference type="ARBA" id="ARBA00023033"/>
    </source>
</evidence>
<name>A0A7R9PI67_TIMGE</name>
<dbReference type="Pfam" id="PF00067">
    <property type="entry name" value="p450"/>
    <property type="match status" value="1"/>
</dbReference>
<dbReference type="InterPro" id="IPR017972">
    <property type="entry name" value="Cyt_P450_CS"/>
</dbReference>
<evidence type="ECO:0008006" key="11">
    <source>
        <dbReference type="Google" id="ProtNLM"/>
    </source>
</evidence>
<evidence type="ECO:0000256" key="4">
    <source>
        <dbReference type="ARBA" id="ARBA00022723"/>
    </source>
</evidence>
<dbReference type="GO" id="GO:0016705">
    <property type="term" value="F:oxidoreductase activity, acting on paired donors, with incorporation or reduction of molecular oxygen"/>
    <property type="evidence" value="ECO:0007669"/>
    <property type="project" value="InterPro"/>
</dbReference>
<evidence type="ECO:0000256" key="1">
    <source>
        <dbReference type="ARBA" id="ARBA00001971"/>
    </source>
</evidence>